<keyword evidence="4 7" id="KW-0479">Metal-binding</keyword>
<dbReference type="RefSeq" id="WP_157563797.1">
    <property type="nucleotide sequence ID" value="NZ_WPIK01000002.1"/>
</dbReference>
<dbReference type="GO" id="GO:0008781">
    <property type="term" value="F:N-acylneuraminate cytidylyltransferase activity"/>
    <property type="evidence" value="ECO:0007669"/>
    <property type="project" value="TreeGrafter"/>
</dbReference>
<protein>
    <submittedName>
        <fullName evidence="8">HAD hydrolase family protein</fullName>
    </submittedName>
</protein>
<evidence type="ECO:0000256" key="1">
    <source>
        <dbReference type="ARBA" id="ARBA00001946"/>
    </source>
</evidence>
<organism evidence="8 9">
    <name type="scientific">Mucilaginibacter arboris</name>
    <dbReference type="NCBI Taxonomy" id="2682090"/>
    <lineage>
        <taxon>Bacteria</taxon>
        <taxon>Pseudomonadati</taxon>
        <taxon>Bacteroidota</taxon>
        <taxon>Sphingobacteriia</taxon>
        <taxon>Sphingobacteriales</taxon>
        <taxon>Sphingobacteriaceae</taxon>
        <taxon>Mucilaginibacter</taxon>
    </lineage>
</organism>
<evidence type="ECO:0000256" key="2">
    <source>
        <dbReference type="ARBA" id="ARBA00005893"/>
    </source>
</evidence>
<feature type="binding site" evidence="7">
    <location>
        <position position="108"/>
    </location>
    <ligand>
        <name>Mg(2+)</name>
        <dbReference type="ChEBI" id="CHEBI:18420"/>
    </ligand>
</feature>
<comment type="cofactor">
    <cofactor evidence="1 7">
        <name>Mg(2+)</name>
        <dbReference type="ChEBI" id="CHEBI:18420"/>
    </cofactor>
</comment>
<evidence type="ECO:0000313" key="8">
    <source>
        <dbReference type="EMBL" id="MVN20352.1"/>
    </source>
</evidence>
<dbReference type="InterPro" id="IPR010023">
    <property type="entry name" value="KdsC_fam"/>
</dbReference>
<feature type="binding site" evidence="7">
    <location>
        <position position="17"/>
    </location>
    <ligand>
        <name>substrate</name>
    </ligand>
</feature>
<dbReference type="InterPro" id="IPR050793">
    <property type="entry name" value="CMP-NeuNAc_synthase"/>
</dbReference>
<evidence type="ECO:0000256" key="3">
    <source>
        <dbReference type="ARBA" id="ARBA00011881"/>
    </source>
</evidence>
<dbReference type="Proteomes" id="UP000462014">
    <property type="component" value="Unassembled WGS sequence"/>
</dbReference>
<keyword evidence="5 8" id="KW-0378">Hydrolase</keyword>
<dbReference type="EMBL" id="WPIK01000002">
    <property type="protein sequence ID" value="MVN20352.1"/>
    <property type="molecule type" value="Genomic_DNA"/>
</dbReference>
<reference evidence="8 9" key="1">
    <citation type="submission" date="2019-12" db="EMBL/GenBank/DDBJ databases">
        <title>Mucilaginibacter sp. HMF7410 genome sequencing and assembly.</title>
        <authorList>
            <person name="Kang H."/>
            <person name="Cha I."/>
            <person name="Kim H."/>
            <person name="Joh K."/>
        </authorList>
    </citation>
    <scope>NUCLEOTIDE SEQUENCE [LARGE SCALE GENOMIC DNA]</scope>
    <source>
        <strain evidence="8 9">HMF7410</strain>
    </source>
</reference>
<keyword evidence="6 7" id="KW-0460">Magnesium</keyword>
<evidence type="ECO:0000256" key="6">
    <source>
        <dbReference type="ARBA" id="ARBA00022842"/>
    </source>
</evidence>
<dbReference type="SFLD" id="SFLDG01136">
    <property type="entry name" value="C1.6:_Phosphoserine_Phosphatas"/>
    <property type="match status" value="1"/>
</dbReference>
<evidence type="ECO:0000256" key="4">
    <source>
        <dbReference type="ARBA" id="ARBA00022723"/>
    </source>
</evidence>
<feature type="binding site" evidence="7">
    <location>
        <position position="15"/>
    </location>
    <ligand>
        <name>Mg(2+)</name>
        <dbReference type="ChEBI" id="CHEBI:18420"/>
    </ligand>
</feature>
<comment type="similarity">
    <text evidence="2">Belongs to the KdsC family.</text>
</comment>
<dbReference type="InterPro" id="IPR023214">
    <property type="entry name" value="HAD_sf"/>
</dbReference>
<accession>A0A7K1SSR5</accession>
<name>A0A7K1SSR5_9SPHI</name>
<dbReference type="FunFam" id="3.40.50.1000:FF:000029">
    <property type="entry name" value="3-deoxy-D-manno-octulosonate 8-phosphate phosphatase KdsC"/>
    <property type="match status" value="1"/>
</dbReference>
<dbReference type="SFLD" id="SFLDG01138">
    <property type="entry name" value="C1.6.2:_Deoxy-d-mannose-octulo"/>
    <property type="match status" value="1"/>
</dbReference>
<comment type="caution">
    <text evidence="8">The sequence shown here is derived from an EMBL/GenBank/DDBJ whole genome shotgun (WGS) entry which is preliminary data.</text>
</comment>
<dbReference type="AlphaFoldDB" id="A0A7K1SSR5"/>
<keyword evidence="9" id="KW-1185">Reference proteome</keyword>
<dbReference type="SFLD" id="SFLDS00003">
    <property type="entry name" value="Haloacid_Dehalogenase"/>
    <property type="match status" value="1"/>
</dbReference>
<dbReference type="NCBIfam" id="TIGR01670">
    <property type="entry name" value="KdsC-phosphatas"/>
    <property type="match status" value="1"/>
</dbReference>
<dbReference type="InterPro" id="IPR036412">
    <property type="entry name" value="HAD-like_sf"/>
</dbReference>
<dbReference type="GO" id="GO:0016788">
    <property type="term" value="F:hydrolase activity, acting on ester bonds"/>
    <property type="evidence" value="ECO:0007669"/>
    <property type="project" value="InterPro"/>
</dbReference>
<dbReference type="PANTHER" id="PTHR21485">
    <property type="entry name" value="HAD SUPERFAMILY MEMBERS CMAS AND KDSC"/>
    <property type="match status" value="1"/>
</dbReference>
<dbReference type="CDD" id="cd01630">
    <property type="entry name" value="HAD_KDO-like"/>
    <property type="match status" value="1"/>
</dbReference>
<dbReference type="Pfam" id="PF08282">
    <property type="entry name" value="Hydrolase_3"/>
    <property type="match status" value="1"/>
</dbReference>
<dbReference type="PANTHER" id="PTHR21485:SF3">
    <property type="entry name" value="N-ACYLNEURAMINATE CYTIDYLYLTRANSFERASE"/>
    <property type="match status" value="1"/>
</dbReference>
<evidence type="ECO:0000256" key="5">
    <source>
        <dbReference type="ARBA" id="ARBA00022801"/>
    </source>
</evidence>
<dbReference type="GO" id="GO:0046872">
    <property type="term" value="F:metal ion binding"/>
    <property type="evidence" value="ECO:0007669"/>
    <property type="project" value="UniProtKB-KW"/>
</dbReference>
<dbReference type="SUPFAM" id="SSF56784">
    <property type="entry name" value="HAD-like"/>
    <property type="match status" value="1"/>
</dbReference>
<dbReference type="PIRSF" id="PIRSF006118">
    <property type="entry name" value="KDO8-P_Ptase"/>
    <property type="match status" value="1"/>
</dbReference>
<proteinExistence type="inferred from homology"/>
<dbReference type="Gene3D" id="3.40.50.1000">
    <property type="entry name" value="HAD superfamily/HAD-like"/>
    <property type="match status" value="1"/>
</dbReference>
<evidence type="ECO:0000256" key="7">
    <source>
        <dbReference type="PIRSR" id="PIRSR006118-2"/>
    </source>
</evidence>
<evidence type="ECO:0000313" key="9">
    <source>
        <dbReference type="Proteomes" id="UP000462014"/>
    </source>
</evidence>
<comment type="subunit">
    <text evidence="3">Homotetramer.</text>
</comment>
<sequence length="171" mass="18835">MFLEKLKNIKAFILDVDGVLTNGDVTVTENGDQMRHFNVKDGYAINHAVKSGYYVACISGGRSQGVLSRLSGLGVKDVFLGISHKLEVYERVIADMKLKPEEILYMGDDIPDLDIMRKVGLPTCPADAVEEIKAVAAYISPILGGKGCVRDVIEKVLKIQDQWMKENATSF</sequence>
<gene>
    <name evidence="8" type="ORF">GO621_02225</name>
</gene>